<keyword evidence="3" id="KW-1185">Reference proteome</keyword>
<evidence type="ECO:0000256" key="1">
    <source>
        <dbReference type="SAM" id="MobiDB-lite"/>
    </source>
</evidence>
<comment type="caution">
    <text evidence="2">The sequence shown here is derived from an EMBL/GenBank/DDBJ whole genome shotgun (WGS) entry which is preliminary data.</text>
</comment>
<protein>
    <recommendedName>
        <fullName evidence="4">Autotransporter domain-containing protein</fullName>
    </recommendedName>
</protein>
<feature type="region of interest" description="Disordered" evidence="1">
    <location>
        <begin position="47"/>
        <end position="86"/>
    </location>
</feature>
<dbReference type="Proteomes" id="UP001524547">
    <property type="component" value="Unassembled WGS sequence"/>
</dbReference>
<dbReference type="RefSeq" id="WP_422920824.1">
    <property type="nucleotide sequence ID" value="NZ_JAMZEJ010000009.1"/>
</dbReference>
<accession>A0ABT1W393</accession>
<proteinExistence type="predicted"/>
<evidence type="ECO:0000313" key="3">
    <source>
        <dbReference type="Proteomes" id="UP001524547"/>
    </source>
</evidence>
<organism evidence="2 3">
    <name type="scientific">Rhizosaccharibacter radicis</name>
    <dbReference type="NCBI Taxonomy" id="2782605"/>
    <lineage>
        <taxon>Bacteria</taxon>
        <taxon>Pseudomonadati</taxon>
        <taxon>Pseudomonadota</taxon>
        <taxon>Alphaproteobacteria</taxon>
        <taxon>Acetobacterales</taxon>
        <taxon>Acetobacteraceae</taxon>
        <taxon>Rhizosaccharibacter</taxon>
    </lineage>
</organism>
<name>A0ABT1W393_9PROT</name>
<evidence type="ECO:0000313" key="2">
    <source>
        <dbReference type="EMBL" id="MCQ8242070.1"/>
    </source>
</evidence>
<gene>
    <name evidence="2" type="ORF">NFI88_14620</name>
</gene>
<evidence type="ECO:0008006" key="4">
    <source>
        <dbReference type="Google" id="ProtNLM"/>
    </source>
</evidence>
<reference evidence="2 3" key="1">
    <citation type="submission" date="2022-06" db="EMBL/GenBank/DDBJ databases">
        <title>Rhizosaccharibacter gen. nov. sp. nov. KSS12, endophytic bacteria isolated from sugarcane.</title>
        <authorList>
            <person name="Pitiwittayakul N."/>
        </authorList>
    </citation>
    <scope>NUCLEOTIDE SEQUENCE [LARGE SCALE GENOMIC DNA]</scope>
    <source>
        <strain evidence="2 3">KSS12</strain>
    </source>
</reference>
<dbReference type="EMBL" id="JAMZEJ010000009">
    <property type="protein sequence ID" value="MCQ8242070.1"/>
    <property type="molecule type" value="Genomic_DNA"/>
</dbReference>
<sequence>MPKRRLAEQTALIVILAGLVAGVPVLADAQGADTAAARDRALLDSPGTFDFAPQTPPVPVPTRPGGVASMSVGSRGAQSTGIRLDSGPLGGRSTQAFLSLQQGQSPSFAGGRWRGASAAAGVETVLGEGFRVGLGVETARDRWVQTR</sequence>